<sequence length="200" mass="21868">PPPPAPPQPEPAPRPEPDLPPDPEPPVRLPTAADIESMFEDARRDGHEAGYREGAEQAQQEAMRIAALADALDEALARLDRDVAEELVGLAMEVARRMVRNALAEQPEAVIETVRMALNQLPQAQARIHLHPDDVALVRAYLAEQSGHGHPTLIDDDAISRGGCLVQTAGSQLDATLETRWRRVLETLGRPDTGWQECGR</sequence>
<evidence type="ECO:0000259" key="9">
    <source>
        <dbReference type="Pfam" id="PF02108"/>
    </source>
</evidence>
<dbReference type="Pfam" id="PF02108">
    <property type="entry name" value="FliH"/>
    <property type="match status" value="1"/>
</dbReference>
<comment type="caution">
    <text evidence="10">The sequence shown here is derived from an EMBL/GenBank/DDBJ whole genome shotgun (WGS) entry which is preliminary data.</text>
</comment>
<evidence type="ECO:0000256" key="3">
    <source>
        <dbReference type="ARBA" id="ARBA00016507"/>
    </source>
</evidence>
<feature type="domain" description="Flagellar assembly protein FliH/Type III secretion system HrpE" evidence="9">
    <location>
        <begin position="60"/>
        <end position="184"/>
    </location>
</feature>
<dbReference type="EMBL" id="WTVP01000077">
    <property type="protein sequence ID" value="NMG17437.1"/>
    <property type="molecule type" value="Genomic_DNA"/>
</dbReference>
<keyword evidence="10" id="KW-0969">Cilium</keyword>
<evidence type="ECO:0000256" key="2">
    <source>
        <dbReference type="ARBA" id="ARBA00006602"/>
    </source>
</evidence>
<dbReference type="PANTHER" id="PTHR34982">
    <property type="entry name" value="YOP PROTEINS TRANSLOCATION PROTEIN L"/>
    <property type="match status" value="1"/>
</dbReference>
<keyword evidence="6" id="KW-0653">Protein transport</keyword>
<gene>
    <name evidence="10" type="ORF">GPA24_18225</name>
</gene>
<comment type="similarity">
    <text evidence="2">Belongs to the FliH family.</text>
</comment>
<keyword evidence="4" id="KW-0813">Transport</keyword>
<dbReference type="PANTHER" id="PTHR34982:SF1">
    <property type="entry name" value="FLAGELLAR ASSEMBLY PROTEIN FLIH"/>
    <property type="match status" value="1"/>
</dbReference>
<comment type="function">
    <text evidence="1">Needed for flagellar regrowth and assembly.</text>
</comment>
<evidence type="ECO:0000256" key="1">
    <source>
        <dbReference type="ARBA" id="ARBA00003041"/>
    </source>
</evidence>
<evidence type="ECO:0000256" key="8">
    <source>
        <dbReference type="SAM" id="MobiDB-lite"/>
    </source>
</evidence>
<evidence type="ECO:0000256" key="6">
    <source>
        <dbReference type="ARBA" id="ARBA00022927"/>
    </source>
</evidence>
<keyword evidence="11" id="KW-1185">Reference proteome</keyword>
<keyword evidence="7" id="KW-1006">Bacterial flagellum protein export</keyword>
<evidence type="ECO:0000313" key="10">
    <source>
        <dbReference type="EMBL" id="NMG17437.1"/>
    </source>
</evidence>
<reference evidence="10 11" key="1">
    <citation type="submission" date="2019-12" db="EMBL/GenBank/DDBJ databases">
        <title>Comparative genomics gives insights into the taxonomy of the Azoarcus-Aromatoleum group and reveals separate origins of nif in the plant-associated Azoarcus and non-plant-associated Aromatoleum sub-groups.</title>
        <authorList>
            <person name="Lafos M."/>
            <person name="Maluk M."/>
            <person name="Batista M."/>
            <person name="Junghare M."/>
            <person name="Carmona M."/>
            <person name="Faoro H."/>
            <person name="Cruz L.M."/>
            <person name="Battistoni F."/>
            <person name="De Souza E."/>
            <person name="Pedrosa F."/>
            <person name="Chen W.-M."/>
            <person name="Poole P.S."/>
            <person name="Dixon R.A."/>
            <person name="James E.K."/>
        </authorList>
    </citation>
    <scope>NUCLEOTIDE SEQUENCE [LARGE SCALE GENOMIC DNA]</scope>
    <source>
        <strain evidence="10 11">PbN1</strain>
    </source>
</reference>
<proteinExistence type="inferred from homology"/>
<dbReference type="RefSeq" id="WP_169203948.1">
    <property type="nucleotide sequence ID" value="NZ_WTVP01000077.1"/>
</dbReference>
<feature type="region of interest" description="Disordered" evidence="8">
    <location>
        <begin position="1"/>
        <end position="55"/>
    </location>
</feature>
<organism evidence="10 11">
    <name type="scientific">Aromatoleum bremense</name>
    <dbReference type="NCBI Taxonomy" id="76115"/>
    <lineage>
        <taxon>Bacteria</taxon>
        <taxon>Pseudomonadati</taxon>
        <taxon>Pseudomonadota</taxon>
        <taxon>Betaproteobacteria</taxon>
        <taxon>Rhodocyclales</taxon>
        <taxon>Rhodocyclaceae</taxon>
        <taxon>Aromatoleum</taxon>
    </lineage>
</organism>
<feature type="non-terminal residue" evidence="10">
    <location>
        <position position="1"/>
    </location>
</feature>
<dbReference type="InterPro" id="IPR051472">
    <property type="entry name" value="T3SS_Stator/FliH"/>
</dbReference>
<feature type="compositionally biased region" description="Basic and acidic residues" evidence="8">
    <location>
        <begin position="40"/>
        <end position="55"/>
    </location>
</feature>
<dbReference type="InterPro" id="IPR018035">
    <property type="entry name" value="Flagellar_FliH/T3SS_HrpE"/>
</dbReference>
<dbReference type="SUPFAM" id="SSF160527">
    <property type="entry name" value="V-type ATPase subunit E-like"/>
    <property type="match status" value="1"/>
</dbReference>
<protein>
    <recommendedName>
        <fullName evidence="3">Flagellar assembly protein FliH</fullName>
    </recommendedName>
</protein>
<keyword evidence="5" id="KW-1005">Bacterial flagellum biogenesis</keyword>
<evidence type="ECO:0000256" key="5">
    <source>
        <dbReference type="ARBA" id="ARBA00022795"/>
    </source>
</evidence>
<feature type="compositionally biased region" description="Pro residues" evidence="8">
    <location>
        <begin position="1"/>
        <end position="28"/>
    </location>
</feature>
<keyword evidence="10" id="KW-0282">Flagellum</keyword>
<dbReference type="Proteomes" id="UP000633943">
    <property type="component" value="Unassembled WGS sequence"/>
</dbReference>
<evidence type="ECO:0000256" key="7">
    <source>
        <dbReference type="ARBA" id="ARBA00023225"/>
    </source>
</evidence>
<keyword evidence="10" id="KW-0966">Cell projection</keyword>
<accession>A0ABX1P0K9</accession>
<name>A0ABX1P0K9_9RHOO</name>
<evidence type="ECO:0000256" key="4">
    <source>
        <dbReference type="ARBA" id="ARBA00022448"/>
    </source>
</evidence>
<evidence type="ECO:0000313" key="11">
    <source>
        <dbReference type="Proteomes" id="UP000633943"/>
    </source>
</evidence>